<reference evidence="1 2" key="2">
    <citation type="submission" date="2018-01" db="EMBL/GenBank/DDBJ databases">
        <title>Genomic study of Klebsiella pneumoniae.</title>
        <authorList>
            <person name="Yang Y."/>
            <person name="Bicalho R."/>
        </authorList>
    </citation>
    <scope>NUCLEOTIDE SEQUENCE [LARGE SCALE GENOMIC DNA]</scope>
    <source>
        <strain evidence="1 2">A8</strain>
    </source>
</reference>
<accession>A0A2N4YSY2</accession>
<evidence type="ECO:0000313" key="2">
    <source>
        <dbReference type="Proteomes" id="UP000234412"/>
    </source>
</evidence>
<name>A0A2N4YSY2_KLEVA</name>
<organism evidence="1 2">
    <name type="scientific">Klebsiella variicola</name>
    <dbReference type="NCBI Taxonomy" id="244366"/>
    <lineage>
        <taxon>Bacteria</taxon>
        <taxon>Pseudomonadati</taxon>
        <taxon>Pseudomonadota</taxon>
        <taxon>Gammaproteobacteria</taxon>
        <taxon>Enterobacterales</taxon>
        <taxon>Enterobacteriaceae</taxon>
        <taxon>Klebsiella/Raoultella group</taxon>
        <taxon>Klebsiella</taxon>
        <taxon>Klebsiella pneumoniae complex</taxon>
    </lineage>
</organism>
<dbReference type="Proteomes" id="UP000234412">
    <property type="component" value="Unassembled WGS sequence"/>
</dbReference>
<comment type="caution">
    <text evidence="1">The sequence shown here is derived from an EMBL/GenBank/DDBJ whole genome shotgun (WGS) entry which is preliminary data.</text>
</comment>
<evidence type="ECO:0000313" key="1">
    <source>
        <dbReference type="EMBL" id="PLM90670.1"/>
    </source>
</evidence>
<proteinExistence type="predicted"/>
<sequence>TPSTAKPPAAAWRLKFSVTKLFVTPCARKARRGITLVTEISLMRLQRRIFFFLYLAIFCHYNCSIK</sequence>
<protein>
    <submittedName>
        <fullName evidence="1">Uncharacterized protein</fullName>
    </submittedName>
</protein>
<dbReference type="AlphaFoldDB" id="A0A2N4YSY2"/>
<reference evidence="1 2" key="1">
    <citation type="submission" date="2017-11" db="EMBL/GenBank/DDBJ databases">
        <authorList>
            <person name="Han C.G."/>
        </authorList>
    </citation>
    <scope>NUCLEOTIDE SEQUENCE [LARGE SCALE GENOMIC DNA]</scope>
    <source>
        <strain evidence="1 2">A8</strain>
    </source>
</reference>
<dbReference type="EMBL" id="PIDP01001589">
    <property type="protein sequence ID" value="PLM90670.1"/>
    <property type="molecule type" value="Genomic_DNA"/>
</dbReference>
<feature type="non-terminal residue" evidence="1">
    <location>
        <position position="1"/>
    </location>
</feature>
<gene>
    <name evidence="1" type="ORF">CWN47_29705</name>
</gene>